<dbReference type="STRING" id="1590841.A0A2R6QUP8"/>
<keyword evidence="3" id="KW-1185">Reference proteome</keyword>
<dbReference type="PANTHER" id="PTHR15288">
    <property type="entry name" value="DENN DOMAIN-CONTAINING PROTEIN 2"/>
    <property type="match status" value="1"/>
</dbReference>
<evidence type="ECO:0000313" key="2">
    <source>
        <dbReference type="EMBL" id="PSS15471.1"/>
    </source>
</evidence>
<dbReference type="AlphaFoldDB" id="A0A2R6QUP8"/>
<feature type="compositionally biased region" description="Low complexity" evidence="1">
    <location>
        <begin position="34"/>
        <end position="48"/>
    </location>
</feature>
<comment type="caution">
    <text evidence="2">The sequence shown here is derived from an EMBL/GenBank/DDBJ whole genome shotgun (WGS) entry which is preliminary data.</text>
</comment>
<dbReference type="Gramene" id="PSS15471">
    <property type="protein sequence ID" value="PSS15471"/>
    <property type="gene ID" value="CEY00_Acc12962"/>
</dbReference>
<accession>A0A2R6QUP8</accession>
<dbReference type="Proteomes" id="UP000241394">
    <property type="component" value="Chromosome LG12"/>
</dbReference>
<sequence>MAKNEDSGSPGWSASFFMQTTEDVARAVAAAAAAATTVPSPRPSVVFSSKDDNSDSRLQKLQNQVSRVLKGFSHPPEVKRVTYNPEVLTRQKRQWASFQLQSLDHRPLKEPSRIFESMVVVGLHPNCDIQALQKQYFGRKSEGSGKFRSAINGHHQSRVEPSLEPQVINGHHQSRVEPILEPQVLFVYPPEKQLPLKYKDLLSFCFPGGVEVHAIEKSPSMSELNEILLGQ</sequence>
<feature type="non-terminal residue" evidence="2">
    <location>
        <position position="231"/>
    </location>
</feature>
<organism evidence="2 3">
    <name type="scientific">Actinidia chinensis var. chinensis</name>
    <name type="common">Chinese soft-hair kiwi</name>
    <dbReference type="NCBI Taxonomy" id="1590841"/>
    <lineage>
        <taxon>Eukaryota</taxon>
        <taxon>Viridiplantae</taxon>
        <taxon>Streptophyta</taxon>
        <taxon>Embryophyta</taxon>
        <taxon>Tracheophyta</taxon>
        <taxon>Spermatophyta</taxon>
        <taxon>Magnoliopsida</taxon>
        <taxon>eudicotyledons</taxon>
        <taxon>Gunneridae</taxon>
        <taxon>Pentapetalae</taxon>
        <taxon>asterids</taxon>
        <taxon>Ericales</taxon>
        <taxon>Actinidiaceae</taxon>
        <taxon>Actinidia</taxon>
    </lineage>
</organism>
<name>A0A2R6QUP8_ACTCC</name>
<feature type="compositionally biased region" description="Basic and acidic residues" evidence="1">
    <location>
        <begin position="49"/>
        <end position="58"/>
    </location>
</feature>
<dbReference type="EMBL" id="NKQK01000012">
    <property type="protein sequence ID" value="PSS15471.1"/>
    <property type="molecule type" value="Genomic_DNA"/>
</dbReference>
<dbReference type="OrthoDB" id="1936535at2759"/>
<feature type="region of interest" description="Disordered" evidence="1">
    <location>
        <begin position="34"/>
        <end position="58"/>
    </location>
</feature>
<dbReference type="InParanoid" id="A0A2R6QUP8"/>
<dbReference type="InterPro" id="IPR051942">
    <property type="entry name" value="DENN_domain_containing_2"/>
</dbReference>
<reference evidence="2 3" key="1">
    <citation type="submission" date="2017-07" db="EMBL/GenBank/DDBJ databases">
        <title>An improved, manually edited Actinidia chinensis var. chinensis (kiwifruit) genome highlights the challenges associated with draft genomes and gene prediction in plants.</title>
        <authorList>
            <person name="Pilkington S."/>
            <person name="Crowhurst R."/>
            <person name="Hilario E."/>
            <person name="Nardozza S."/>
            <person name="Fraser L."/>
            <person name="Peng Y."/>
            <person name="Gunaseelan K."/>
            <person name="Simpson R."/>
            <person name="Tahir J."/>
            <person name="Deroles S."/>
            <person name="Templeton K."/>
            <person name="Luo Z."/>
            <person name="Davy M."/>
            <person name="Cheng C."/>
            <person name="Mcneilage M."/>
            <person name="Scaglione D."/>
            <person name="Liu Y."/>
            <person name="Zhang Q."/>
            <person name="Datson P."/>
            <person name="De Silva N."/>
            <person name="Gardiner S."/>
            <person name="Bassett H."/>
            <person name="Chagne D."/>
            <person name="Mccallum J."/>
            <person name="Dzierzon H."/>
            <person name="Deng C."/>
            <person name="Wang Y.-Y."/>
            <person name="Barron N."/>
            <person name="Manako K."/>
            <person name="Bowen J."/>
            <person name="Foster T."/>
            <person name="Erridge Z."/>
            <person name="Tiffin H."/>
            <person name="Waite C."/>
            <person name="Davies K."/>
            <person name="Grierson E."/>
            <person name="Laing W."/>
            <person name="Kirk R."/>
            <person name="Chen X."/>
            <person name="Wood M."/>
            <person name="Montefiori M."/>
            <person name="Brummell D."/>
            <person name="Schwinn K."/>
            <person name="Catanach A."/>
            <person name="Fullerton C."/>
            <person name="Li D."/>
            <person name="Meiyalaghan S."/>
            <person name="Nieuwenhuizen N."/>
            <person name="Read N."/>
            <person name="Prakash R."/>
            <person name="Hunter D."/>
            <person name="Zhang H."/>
            <person name="Mckenzie M."/>
            <person name="Knabel M."/>
            <person name="Harris A."/>
            <person name="Allan A."/>
            <person name="Chen A."/>
            <person name="Janssen B."/>
            <person name="Plunkett B."/>
            <person name="Dwamena C."/>
            <person name="Voogd C."/>
            <person name="Leif D."/>
            <person name="Lafferty D."/>
            <person name="Souleyre E."/>
            <person name="Varkonyi-Gasic E."/>
            <person name="Gambi F."/>
            <person name="Hanley J."/>
            <person name="Yao J.-L."/>
            <person name="Cheung J."/>
            <person name="David K."/>
            <person name="Warren B."/>
            <person name="Marsh K."/>
            <person name="Snowden K."/>
            <person name="Lin-Wang K."/>
            <person name="Brian L."/>
            <person name="Martinez-Sanchez M."/>
            <person name="Wang M."/>
            <person name="Ileperuma N."/>
            <person name="Macnee N."/>
            <person name="Campin R."/>
            <person name="Mcatee P."/>
            <person name="Drummond R."/>
            <person name="Espley R."/>
            <person name="Ireland H."/>
            <person name="Wu R."/>
            <person name="Atkinson R."/>
            <person name="Karunairetnam S."/>
            <person name="Bulley S."/>
            <person name="Chunkath S."/>
            <person name="Hanley Z."/>
            <person name="Storey R."/>
            <person name="Thrimawithana A."/>
            <person name="Thomson S."/>
            <person name="David C."/>
            <person name="Testolin R."/>
        </authorList>
    </citation>
    <scope>NUCLEOTIDE SEQUENCE [LARGE SCALE GENOMIC DNA]</scope>
    <source>
        <strain evidence="3">cv. Red5</strain>
        <tissue evidence="2">Young leaf</tissue>
    </source>
</reference>
<evidence type="ECO:0000256" key="1">
    <source>
        <dbReference type="SAM" id="MobiDB-lite"/>
    </source>
</evidence>
<gene>
    <name evidence="2" type="ORF">CEY00_Acc12962</name>
</gene>
<proteinExistence type="predicted"/>
<protein>
    <submittedName>
        <fullName evidence="2">ACT domain-containing protein</fullName>
    </submittedName>
</protein>
<dbReference type="PANTHER" id="PTHR15288:SF4">
    <property type="entry name" value="OS02G0777100 PROTEIN"/>
    <property type="match status" value="1"/>
</dbReference>
<evidence type="ECO:0000313" key="3">
    <source>
        <dbReference type="Proteomes" id="UP000241394"/>
    </source>
</evidence>
<reference evidence="3" key="2">
    <citation type="journal article" date="2018" name="BMC Genomics">
        <title>A manually annotated Actinidia chinensis var. chinensis (kiwifruit) genome highlights the challenges associated with draft genomes and gene prediction in plants.</title>
        <authorList>
            <person name="Pilkington S.M."/>
            <person name="Crowhurst R."/>
            <person name="Hilario E."/>
            <person name="Nardozza S."/>
            <person name="Fraser L."/>
            <person name="Peng Y."/>
            <person name="Gunaseelan K."/>
            <person name="Simpson R."/>
            <person name="Tahir J."/>
            <person name="Deroles S.C."/>
            <person name="Templeton K."/>
            <person name="Luo Z."/>
            <person name="Davy M."/>
            <person name="Cheng C."/>
            <person name="McNeilage M."/>
            <person name="Scaglione D."/>
            <person name="Liu Y."/>
            <person name="Zhang Q."/>
            <person name="Datson P."/>
            <person name="De Silva N."/>
            <person name="Gardiner S.E."/>
            <person name="Bassett H."/>
            <person name="Chagne D."/>
            <person name="McCallum J."/>
            <person name="Dzierzon H."/>
            <person name="Deng C."/>
            <person name="Wang Y.Y."/>
            <person name="Barron L."/>
            <person name="Manako K."/>
            <person name="Bowen J."/>
            <person name="Foster T.M."/>
            <person name="Erridge Z.A."/>
            <person name="Tiffin H."/>
            <person name="Waite C.N."/>
            <person name="Davies K.M."/>
            <person name="Grierson E.P."/>
            <person name="Laing W.A."/>
            <person name="Kirk R."/>
            <person name="Chen X."/>
            <person name="Wood M."/>
            <person name="Montefiori M."/>
            <person name="Brummell D.A."/>
            <person name="Schwinn K.E."/>
            <person name="Catanach A."/>
            <person name="Fullerton C."/>
            <person name="Li D."/>
            <person name="Meiyalaghan S."/>
            <person name="Nieuwenhuizen N."/>
            <person name="Read N."/>
            <person name="Prakash R."/>
            <person name="Hunter D."/>
            <person name="Zhang H."/>
            <person name="McKenzie M."/>
            <person name="Knabel M."/>
            <person name="Harris A."/>
            <person name="Allan A.C."/>
            <person name="Gleave A."/>
            <person name="Chen A."/>
            <person name="Janssen B.J."/>
            <person name="Plunkett B."/>
            <person name="Ampomah-Dwamena C."/>
            <person name="Voogd C."/>
            <person name="Leif D."/>
            <person name="Lafferty D."/>
            <person name="Souleyre E.J.F."/>
            <person name="Varkonyi-Gasic E."/>
            <person name="Gambi F."/>
            <person name="Hanley J."/>
            <person name="Yao J.L."/>
            <person name="Cheung J."/>
            <person name="David K.M."/>
            <person name="Warren B."/>
            <person name="Marsh K."/>
            <person name="Snowden K.C."/>
            <person name="Lin-Wang K."/>
            <person name="Brian L."/>
            <person name="Martinez-Sanchez M."/>
            <person name="Wang M."/>
            <person name="Ileperuma N."/>
            <person name="Macnee N."/>
            <person name="Campin R."/>
            <person name="McAtee P."/>
            <person name="Drummond R.S.M."/>
            <person name="Espley R.V."/>
            <person name="Ireland H.S."/>
            <person name="Wu R."/>
            <person name="Atkinson R.G."/>
            <person name="Karunairetnam S."/>
            <person name="Bulley S."/>
            <person name="Chunkath S."/>
            <person name="Hanley Z."/>
            <person name="Storey R."/>
            <person name="Thrimawithana A.H."/>
            <person name="Thomson S."/>
            <person name="David C."/>
            <person name="Testolin R."/>
            <person name="Huang H."/>
            <person name="Hellens R.P."/>
            <person name="Schaffer R.J."/>
        </authorList>
    </citation>
    <scope>NUCLEOTIDE SEQUENCE [LARGE SCALE GENOMIC DNA]</scope>
    <source>
        <strain evidence="3">cv. Red5</strain>
    </source>
</reference>